<accession>A0A6C0FCP1</accession>
<feature type="compositionally biased region" description="Basic residues" evidence="1">
    <location>
        <begin position="28"/>
        <end position="43"/>
    </location>
</feature>
<evidence type="ECO:0000256" key="1">
    <source>
        <dbReference type="SAM" id="MobiDB-lite"/>
    </source>
</evidence>
<keyword evidence="2" id="KW-1133">Transmembrane helix</keyword>
<feature type="region of interest" description="Disordered" evidence="1">
    <location>
        <begin position="1"/>
        <end position="132"/>
    </location>
</feature>
<feature type="compositionally biased region" description="Polar residues" evidence="1">
    <location>
        <begin position="111"/>
        <end position="122"/>
    </location>
</feature>
<evidence type="ECO:0000313" key="3">
    <source>
        <dbReference type="EMBL" id="QHT38651.1"/>
    </source>
</evidence>
<proteinExistence type="predicted"/>
<protein>
    <submittedName>
        <fullName evidence="3">Uncharacterized protein</fullName>
    </submittedName>
</protein>
<evidence type="ECO:0000256" key="2">
    <source>
        <dbReference type="SAM" id="Phobius"/>
    </source>
</evidence>
<feature type="transmembrane region" description="Helical" evidence="2">
    <location>
        <begin position="227"/>
        <end position="245"/>
    </location>
</feature>
<dbReference type="EMBL" id="MN738832">
    <property type="protein sequence ID" value="QHT38651.1"/>
    <property type="molecule type" value="Genomic_DNA"/>
</dbReference>
<organism evidence="3">
    <name type="scientific">viral metagenome</name>
    <dbReference type="NCBI Taxonomy" id="1070528"/>
    <lineage>
        <taxon>unclassified sequences</taxon>
        <taxon>metagenomes</taxon>
        <taxon>organismal metagenomes</taxon>
    </lineage>
</organism>
<keyword evidence="2" id="KW-0812">Transmembrane</keyword>
<keyword evidence="2" id="KW-0472">Membrane</keyword>
<sequence>MSLAMNAAPFDNLDHPPMYLSPSGGTKQKPRNNRTVKLRHGGNHAKISSDNVNHVLSSIHNGTGTEAGSGPASGPFQSGGSEMGDFTPLEPPVSAGVEQTKSREEPPPSEAVSTQAEYNPNDTGRILPESPISSNNVDYDKYRMYMPDYKKMYGNDIEIDEMAGAVSSKVDSTTTLYGPAPPSTNFQGGSGNHYPLANDPLIAKLNHVIHLLEEQKDDKTSRVSEEIILYFFLGIFVIFIVDSFTRLGKYTR</sequence>
<dbReference type="AlphaFoldDB" id="A0A6C0FCP1"/>
<name>A0A6C0FCP1_9ZZZZ</name>
<reference evidence="3" key="1">
    <citation type="journal article" date="2020" name="Nature">
        <title>Giant virus diversity and host interactions through global metagenomics.</title>
        <authorList>
            <person name="Schulz F."/>
            <person name="Roux S."/>
            <person name="Paez-Espino D."/>
            <person name="Jungbluth S."/>
            <person name="Walsh D.A."/>
            <person name="Denef V.J."/>
            <person name="McMahon K.D."/>
            <person name="Konstantinidis K.T."/>
            <person name="Eloe-Fadrosh E.A."/>
            <person name="Kyrpides N.C."/>
            <person name="Woyke T."/>
        </authorList>
    </citation>
    <scope>NUCLEOTIDE SEQUENCE</scope>
    <source>
        <strain evidence="3">GVMAG-S-ERX556106-38</strain>
    </source>
</reference>
<feature type="compositionally biased region" description="Polar residues" evidence="1">
    <location>
        <begin position="46"/>
        <end position="66"/>
    </location>
</feature>